<dbReference type="NCBIfam" id="TIGR01357">
    <property type="entry name" value="aroB"/>
    <property type="match status" value="1"/>
</dbReference>
<keyword evidence="15" id="KW-0057">Aromatic amino acid biosynthesis</keyword>
<evidence type="ECO:0000256" key="5">
    <source>
        <dbReference type="ARBA" id="ARBA00004661"/>
    </source>
</evidence>
<comment type="subcellular location">
    <subcellularLocation>
        <location evidence="4">Cytoplasm</location>
    </subcellularLocation>
</comment>
<dbReference type="EMBL" id="CAEZWT010000023">
    <property type="protein sequence ID" value="CAB4666904.1"/>
    <property type="molecule type" value="Genomic_DNA"/>
</dbReference>
<dbReference type="GO" id="GO:0046872">
    <property type="term" value="F:metal ion binding"/>
    <property type="evidence" value="ECO:0007669"/>
    <property type="project" value="UniProtKB-KW"/>
</dbReference>
<dbReference type="InterPro" id="IPR030960">
    <property type="entry name" value="DHQS/DOIS_N"/>
</dbReference>
<dbReference type="InterPro" id="IPR056179">
    <property type="entry name" value="DHQS_C"/>
</dbReference>
<dbReference type="EMBL" id="CAFBMV010000001">
    <property type="protein sequence ID" value="CAB4911873.1"/>
    <property type="molecule type" value="Genomic_DNA"/>
</dbReference>
<dbReference type="PIRSF" id="PIRSF001455">
    <property type="entry name" value="DHQ_synth"/>
    <property type="match status" value="1"/>
</dbReference>
<evidence type="ECO:0000313" key="23">
    <source>
        <dbReference type="EMBL" id="CAB5055170.1"/>
    </source>
</evidence>
<evidence type="ECO:0000313" key="22">
    <source>
        <dbReference type="EMBL" id="CAB4911873.1"/>
    </source>
</evidence>
<comment type="similarity">
    <text evidence="6">Belongs to the sugar phosphate cyclases superfamily. Dehydroquinate synthase family.</text>
</comment>
<evidence type="ECO:0000259" key="18">
    <source>
        <dbReference type="Pfam" id="PF01761"/>
    </source>
</evidence>
<name>A0A6J7TPZ2_9ZZZZ</name>
<evidence type="ECO:0000256" key="8">
    <source>
        <dbReference type="ARBA" id="ARBA00017684"/>
    </source>
</evidence>
<comment type="catalytic activity">
    <reaction evidence="1">
        <text>7-phospho-2-dehydro-3-deoxy-D-arabino-heptonate = 3-dehydroquinate + phosphate</text>
        <dbReference type="Rhea" id="RHEA:21968"/>
        <dbReference type="ChEBI" id="CHEBI:32364"/>
        <dbReference type="ChEBI" id="CHEBI:43474"/>
        <dbReference type="ChEBI" id="CHEBI:58394"/>
        <dbReference type="EC" id="4.2.3.4"/>
    </reaction>
</comment>
<evidence type="ECO:0000256" key="15">
    <source>
        <dbReference type="ARBA" id="ARBA00023141"/>
    </source>
</evidence>
<keyword evidence="16" id="KW-0456">Lyase</keyword>
<keyword evidence="14" id="KW-0520">NAD</keyword>
<reference evidence="23" key="1">
    <citation type="submission" date="2020-05" db="EMBL/GenBank/DDBJ databases">
        <authorList>
            <person name="Chiriac C."/>
            <person name="Salcher M."/>
            <person name="Ghai R."/>
            <person name="Kavagutti S V."/>
        </authorList>
    </citation>
    <scope>NUCLEOTIDE SEQUENCE</scope>
</reference>
<evidence type="ECO:0000259" key="19">
    <source>
        <dbReference type="Pfam" id="PF24621"/>
    </source>
</evidence>
<sequence>MSEVIRVNAERSYDVFVDCEWVKELQLLSQGRTRVAVLTTSDLASRVDNAISEIPGLVRIDIPEGEEAKQARTLIQLWDSFAQAGLTRSDLVVAVGGGAVTDVVGFASATWLRGIDWIAVPTTLAGMVDASVGGKTGINSPFGKNLIGSFHSPSGVLVDQLWLETLSDRDFSAGLAEVVKCGFISDSSILEIIETHNLAEIRSSRLLTSQLISLAVAVKAEVVSADFKEGFAREILNYGHTLGHAVETHSKYNLRHGEAVAIGMIFAAELANVKGLLSKEAVDRHRAILQKLALPISYDRGAWTDLLPALSLDKKARGNAVRFVGLSKIGETLRIENPSDEDLFLSYERLCK</sequence>
<dbReference type="GO" id="GO:0008652">
    <property type="term" value="P:amino acid biosynthetic process"/>
    <property type="evidence" value="ECO:0007669"/>
    <property type="project" value="UniProtKB-KW"/>
</dbReference>
<dbReference type="CDD" id="cd08195">
    <property type="entry name" value="DHQS"/>
    <property type="match status" value="1"/>
</dbReference>
<dbReference type="GO" id="GO:0003856">
    <property type="term" value="F:3-dehydroquinate synthase activity"/>
    <property type="evidence" value="ECO:0007669"/>
    <property type="project" value="UniProtKB-EC"/>
</dbReference>
<gene>
    <name evidence="20" type="ORF">UFOPK2289_00891</name>
    <name evidence="21" type="ORF">UFOPK3346_00387</name>
    <name evidence="22" type="ORF">UFOPK3670_00083</name>
    <name evidence="23" type="ORF">UFOPK4308_00414</name>
</gene>
<evidence type="ECO:0000256" key="12">
    <source>
        <dbReference type="ARBA" id="ARBA00022741"/>
    </source>
</evidence>
<evidence type="ECO:0000313" key="21">
    <source>
        <dbReference type="EMBL" id="CAB4859421.1"/>
    </source>
</evidence>
<comment type="pathway">
    <text evidence="5">Metabolic intermediate biosynthesis; chorismate biosynthesis; chorismate from D-erythrose 4-phosphate and phosphoenolpyruvate: step 2/7.</text>
</comment>
<evidence type="ECO:0000256" key="17">
    <source>
        <dbReference type="ARBA" id="ARBA00023285"/>
    </source>
</evidence>
<keyword evidence="10" id="KW-0028">Amino-acid biosynthesis</keyword>
<dbReference type="PANTHER" id="PTHR43622:SF7">
    <property type="entry name" value="3-DEHYDROQUINATE SYNTHASE, CHLOROPLASTIC"/>
    <property type="match status" value="1"/>
</dbReference>
<dbReference type="AlphaFoldDB" id="A0A6J7TPZ2"/>
<protein>
    <recommendedName>
        <fullName evidence="8">3-dehydroquinate synthase</fullName>
        <ecNumber evidence="7">4.2.3.4</ecNumber>
    </recommendedName>
</protein>
<dbReference type="GO" id="GO:0000166">
    <property type="term" value="F:nucleotide binding"/>
    <property type="evidence" value="ECO:0007669"/>
    <property type="project" value="UniProtKB-KW"/>
</dbReference>
<dbReference type="Pfam" id="PF01761">
    <property type="entry name" value="DHQ_synthase"/>
    <property type="match status" value="1"/>
</dbReference>
<feature type="domain" description="3-dehydroquinate synthase C-terminal" evidence="19">
    <location>
        <begin position="174"/>
        <end position="316"/>
    </location>
</feature>
<evidence type="ECO:0000256" key="13">
    <source>
        <dbReference type="ARBA" id="ARBA00022833"/>
    </source>
</evidence>
<dbReference type="EC" id="4.2.3.4" evidence="7"/>
<evidence type="ECO:0000256" key="4">
    <source>
        <dbReference type="ARBA" id="ARBA00004496"/>
    </source>
</evidence>
<evidence type="ECO:0000256" key="1">
    <source>
        <dbReference type="ARBA" id="ARBA00001393"/>
    </source>
</evidence>
<evidence type="ECO:0000256" key="10">
    <source>
        <dbReference type="ARBA" id="ARBA00022605"/>
    </source>
</evidence>
<evidence type="ECO:0000256" key="9">
    <source>
        <dbReference type="ARBA" id="ARBA00022490"/>
    </source>
</evidence>
<dbReference type="GO" id="GO:0009073">
    <property type="term" value="P:aromatic amino acid family biosynthetic process"/>
    <property type="evidence" value="ECO:0007669"/>
    <property type="project" value="UniProtKB-KW"/>
</dbReference>
<dbReference type="EMBL" id="CAFBQL010000002">
    <property type="protein sequence ID" value="CAB5055170.1"/>
    <property type="molecule type" value="Genomic_DNA"/>
</dbReference>
<comment type="cofactor">
    <cofactor evidence="3">
        <name>Co(2+)</name>
        <dbReference type="ChEBI" id="CHEBI:48828"/>
    </cofactor>
</comment>
<keyword evidence="11" id="KW-0479">Metal-binding</keyword>
<keyword evidence="12" id="KW-0547">Nucleotide-binding</keyword>
<dbReference type="InterPro" id="IPR016037">
    <property type="entry name" value="DHQ_synth_AroB"/>
</dbReference>
<dbReference type="Pfam" id="PF24621">
    <property type="entry name" value="DHQS_C"/>
    <property type="match status" value="1"/>
</dbReference>
<evidence type="ECO:0000256" key="6">
    <source>
        <dbReference type="ARBA" id="ARBA00005412"/>
    </source>
</evidence>
<evidence type="ECO:0000256" key="16">
    <source>
        <dbReference type="ARBA" id="ARBA00023239"/>
    </source>
</evidence>
<evidence type="ECO:0000256" key="3">
    <source>
        <dbReference type="ARBA" id="ARBA00001941"/>
    </source>
</evidence>
<dbReference type="EMBL" id="CAFBLE010000002">
    <property type="protein sequence ID" value="CAB4859421.1"/>
    <property type="molecule type" value="Genomic_DNA"/>
</dbReference>
<dbReference type="Gene3D" id="3.40.50.1970">
    <property type="match status" value="1"/>
</dbReference>
<evidence type="ECO:0000256" key="11">
    <source>
        <dbReference type="ARBA" id="ARBA00022723"/>
    </source>
</evidence>
<dbReference type="GO" id="GO:0005737">
    <property type="term" value="C:cytoplasm"/>
    <property type="evidence" value="ECO:0007669"/>
    <property type="project" value="UniProtKB-SubCell"/>
</dbReference>
<feature type="domain" description="3-dehydroquinate synthase N-terminal" evidence="18">
    <location>
        <begin position="60"/>
        <end position="172"/>
    </location>
</feature>
<dbReference type="InterPro" id="IPR030963">
    <property type="entry name" value="DHQ_synth_fam"/>
</dbReference>
<evidence type="ECO:0000256" key="14">
    <source>
        <dbReference type="ARBA" id="ARBA00023027"/>
    </source>
</evidence>
<keyword evidence="9" id="KW-0963">Cytoplasm</keyword>
<evidence type="ECO:0000256" key="2">
    <source>
        <dbReference type="ARBA" id="ARBA00001911"/>
    </source>
</evidence>
<proteinExistence type="inferred from homology"/>
<keyword evidence="13" id="KW-0862">Zinc</keyword>
<evidence type="ECO:0000313" key="20">
    <source>
        <dbReference type="EMBL" id="CAB4666904.1"/>
    </source>
</evidence>
<dbReference type="InterPro" id="IPR050071">
    <property type="entry name" value="Dehydroquinate_synthase"/>
</dbReference>
<organism evidence="23">
    <name type="scientific">freshwater metagenome</name>
    <dbReference type="NCBI Taxonomy" id="449393"/>
    <lineage>
        <taxon>unclassified sequences</taxon>
        <taxon>metagenomes</taxon>
        <taxon>ecological metagenomes</taxon>
    </lineage>
</organism>
<comment type="cofactor">
    <cofactor evidence="2">
        <name>NAD(+)</name>
        <dbReference type="ChEBI" id="CHEBI:57540"/>
    </cofactor>
</comment>
<dbReference type="PANTHER" id="PTHR43622">
    <property type="entry name" value="3-DEHYDROQUINATE SYNTHASE"/>
    <property type="match status" value="1"/>
</dbReference>
<accession>A0A6J7TPZ2</accession>
<dbReference type="HAMAP" id="MF_00110">
    <property type="entry name" value="DHQ_synthase"/>
    <property type="match status" value="1"/>
</dbReference>
<dbReference type="SUPFAM" id="SSF56796">
    <property type="entry name" value="Dehydroquinate synthase-like"/>
    <property type="match status" value="1"/>
</dbReference>
<dbReference type="Gene3D" id="1.20.1090.10">
    <property type="entry name" value="Dehydroquinate synthase-like - alpha domain"/>
    <property type="match status" value="1"/>
</dbReference>
<evidence type="ECO:0000256" key="7">
    <source>
        <dbReference type="ARBA" id="ARBA00013031"/>
    </source>
</evidence>
<keyword evidence="17" id="KW-0170">Cobalt</keyword>